<comment type="caution">
    <text evidence="3">The sequence shown here is derived from an EMBL/GenBank/DDBJ whole genome shotgun (WGS) entry which is preliminary data.</text>
</comment>
<reference evidence="3 4" key="1">
    <citation type="submission" date="2019-12" db="EMBL/GenBank/DDBJ databases">
        <authorList>
            <person name="Zhao J."/>
        </authorList>
    </citation>
    <scope>NUCLEOTIDE SEQUENCE [LARGE SCALE GENOMIC DNA]</scope>
    <source>
        <strain evidence="3 4">S-15</strain>
    </source>
</reference>
<dbReference type="NCBIfam" id="TIGR04183">
    <property type="entry name" value="Por_Secre_tail"/>
    <property type="match status" value="1"/>
</dbReference>
<evidence type="ECO:0000256" key="1">
    <source>
        <dbReference type="ARBA" id="ARBA00022729"/>
    </source>
</evidence>
<protein>
    <submittedName>
        <fullName evidence="3">T9SS type A sorting domain-containing protein</fullName>
    </submittedName>
</protein>
<keyword evidence="4" id="KW-1185">Reference proteome</keyword>
<dbReference type="Proteomes" id="UP000470771">
    <property type="component" value="Unassembled WGS sequence"/>
</dbReference>
<evidence type="ECO:0000313" key="4">
    <source>
        <dbReference type="Proteomes" id="UP000470771"/>
    </source>
</evidence>
<dbReference type="RefSeq" id="WP_160630880.1">
    <property type="nucleotide sequence ID" value="NZ_WWNE01000003.1"/>
</dbReference>
<dbReference type="AlphaFoldDB" id="A0A6N9NFC0"/>
<dbReference type="Gene3D" id="2.60.120.200">
    <property type="match status" value="1"/>
</dbReference>
<dbReference type="InterPro" id="IPR026444">
    <property type="entry name" value="Secre_tail"/>
</dbReference>
<dbReference type="EMBL" id="WWNE01000003">
    <property type="protein sequence ID" value="NBG64573.1"/>
    <property type="molecule type" value="Genomic_DNA"/>
</dbReference>
<keyword evidence="1" id="KW-0732">Signal</keyword>
<sequence length="617" mass="68414">MNFIRSGLFFLFISFNLGMIAQEALLIKAEEVIDAKINHNTRWNKSAGDTLWYEDFANGFVPNGWISTDLTGNAFDWIYTTVAPGGQYSSNVQAIHSTTSLNGFASLPSDYYNTPTPANGFLSMDAYLTSGPIVISPKRSVKVRWQQSYRYCCNSATDSMELQVSSDKVNWVSFNAKLSSSPNTVVNSAIELDITSVAANQDTIYIRFYQNASHYYWMIDDIAIVEGYNNAVVIDKVAISNGDGRLEYYTKVPVGMASPIQLKTHVRNVGGEPASNLKLDMRVLKDNAVVYSTPSTRIDTLKRDSSSVLSSAIYANQDGIGKYQLIYSLSSDSVNELFDEDTIHYEITDSIYAKDLDQSFGSVSSGSFGFPSNDGGIVGTRFHIDSTNLLTSISYLIGASTWNVGVGVKAQVWGFDTSYNSITDMIMIPGLKYEGFEYFLDSNNVGSWLDFKVDPPILLDSGQYILALKQTFGDSINRELTVGRALNVEKFHPNNYEFGTYININGSNPSWGWTPKQPMMRMHFGQSNVGIKKQIDHDFHLEVFPNPTNGIIQVNFMGNSQPKQLEVMNTLGQTVFVGHIPSNISTTNVDLSHLDKGIYFIALKGGQKKGVEKIVLK</sequence>
<dbReference type="Pfam" id="PF18962">
    <property type="entry name" value="Por_Secre_tail"/>
    <property type="match status" value="1"/>
</dbReference>
<gene>
    <name evidence="3" type="ORF">GQN54_00495</name>
</gene>
<organism evidence="3 4">
    <name type="scientific">Acidiluteibacter ferrifornacis</name>
    <dbReference type="NCBI Taxonomy" id="2692424"/>
    <lineage>
        <taxon>Bacteria</taxon>
        <taxon>Pseudomonadati</taxon>
        <taxon>Bacteroidota</taxon>
        <taxon>Flavobacteriia</taxon>
        <taxon>Flavobacteriales</taxon>
        <taxon>Cryomorphaceae</taxon>
        <taxon>Acidiluteibacter</taxon>
    </lineage>
</organism>
<evidence type="ECO:0000313" key="3">
    <source>
        <dbReference type="EMBL" id="NBG64573.1"/>
    </source>
</evidence>
<accession>A0A6N9NFC0</accession>
<feature type="domain" description="Secretion system C-terminal sorting" evidence="2">
    <location>
        <begin position="543"/>
        <end position="615"/>
    </location>
</feature>
<proteinExistence type="predicted"/>
<evidence type="ECO:0000259" key="2">
    <source>
        <dbReference type="Pfam" id="PF18962"/>
    </source>
</evidence>
<name>A0A6N9NFC0_9FLAO</name>